<comment type="PTM">
    <text evidence="11">Cleaved by autocatalysis into a large and a small subunit.</text>
</comment>
<evidence type="ECO:0000256" key="13">
    <source>
        <dbReference type="SAM" id="SignalP"/>
    </source>
</evidence>
<comment type="pathway">
    <text evidence="11">Sulfur metabolism; glutathione metabolism.</text>
</comment>
<dbReference type="GO" id="GO:0103068">
    <property type="term" value="F:leukotriene C4 gamma-glutamyl transferase activity"/>
    <property type="evidence" value="ECO:0007669"/>
    <property type="project" value="UniProtKB-EC"/>
</dbReference>
<comment type="catalytic activity">
    <reaction evidence="2 11">
        <text>glutathione + H2O = L-cysteinylglycine + L-glutamate</text>
        <dbReference type="Rhea" id="RHEA:28807"/>
        <dbReference type="ChEBI" id="CHEBI:15377"/>
        <dbReference type="ChEBI" id="CHEBI:29985"/>
        <dbReference type="ChEBI" id="CHEBI:57925"/>
        <dbReference type="ChEBI" id="CHEBI:61694"/>
        <dbReference type="EC" id="3.4.19.13"/>
    </reaction>
</comment>
<dbReference type="eggNOG" id="COG0405">
    <property type="taxonomic scope" value="Bacteria"/>
</dbReference>
<comment type="similarity">
    <text evidence="3 11">Belongs to the gamma-glutamyltransferase family.</text>
</comment>
<name>X5DHX4_9CORY</name>
<keyword evidence="4 11" id="KW-0808">Transferase</keyword>
<dbReference type="PANTHER" id="PTHR43199:SF1">
    <property type="entry name" value="GLUTATHIONE HYDROLASE PROENZYME"/>
    <property type="match status" value="1"/>
</dbReference>
<evidence type="ECO:0000313" key="14">
    <source>
        <dbReference type="EMBL" id="AHW62648.1"/>
    </source>
</evidence>
<evidence type="ECO:0000256" key="12">
    <source>
        <dbReference type="SAM" id="MobiDB-lite"/>
    </source>
</evidence>
<keyword evidence="6 11" id="KW-0865">Zymogen</keyword>
<evidence type="ECO:0000256" key="9">
    <source>
        <dbReference type="PIRSR" id="PIRSR600101-1"/>
    </source>
</evidence>
<evidence type="ECO:0000256" key="3">
    <source>
        <dbReference type="ARBA" id="ARBA00009381"/>
    </source>
</evidence>
<evidence type="ECO:0000313" key="15">
    <source>
        <dbReference type="Proteomes" id="UP000023703"/>
    </source>
</evidence>
<evidence type="ECO:0000256" key="1">
    <source>
        <dbReference type="ARBA" id="ARBA00001049"/>
    </source>
</evidence>
<feature type="chain" id="PRO_5038813413" description="Glutathione hydrolase proenzyme" evidence="13">
    <location>
        <begin position="30"/>
        <end position="703"/>
    </location>
</feature>
<dbReference type="NCBIfam" id="TIGR00066">
    <property type="entry name" value="g_glut_trans"/>
    <property type="match status" value="1"/>
</dbReference>
<dbReference type="GO" id="GO:0036374">
    <property type="term" value="F:glutathione hydrolase activity"/>
    <property type="evidence" value="ECO:0007669"/>
    <property type="project" value="UniProtKB-UniRule"/>
</dbReference>
<feature type="compositionally biased region" description="Low complexity" evidence="12">
    <location>
        <begin position="38"/>
        <end position="65"/>
    </location>
</feature>
<evidence type="ECO:0000256" key="5">
    <source>
        <dbReference type="ARBA" id="ARBA00022801"/>
    </source>
</evidence>
<comment type="subunit">
    <text evidence="11">This enzyme consists of two polypeptide chains, which are synthesized in precursor form from a single polypeptide.</text>
</comment>
<feature type="active site" description="Nucleophile" evidence="9">
    <location>
        <position position="496"/>
    </location>
</feature>
<keyword evidence="15" id="KW-1185">Reference proteome</keyword>
<dbReference type="InterPro" id="IPR000101">
    <property type="entry name" value="GGT_peptidase"/>
</dbReference>
<proteinExistence type="inferred from homology"/>
<evidence type="ECO:0000256" key="2">
    <source>
        <dbReference type="ARBA" id="ARBA00001089"/>
    </source>
</evidence>
<dbReference type="Proteomes" id="UP000023703">
    <property type="component" value="Chromosome"/>
</dbReference>
<dbReference type="EC" id="2.3.2.2" evidence="11"/>
<dbReference type="InterPro" id="IPR043137">
    <property type="entry name" value="GGT_ssub_C"/>
</dbReference>
<dbReference type="STRING" id="1404245.CGLY_01000"/>
<dbReference type="InterPro" id="IPR029055">
    <property type="entry name" value="Ntn_hydrolases_N"/>
</dbReference>
<dbReference type="InterPro" id="IPR043138">
    <property type="entry name" value="GGT_lsub"/>
</dbReference>
<evidence type="ECO:0000256" key="7">
    <source>
        <dbReference type="ARBA" id="ARBA00023315"/>
    </source>
</evidence>
<dbReference type="Pfam" id="PF01019">
    <property type="entry name" value="G_glu_transpept"/>
    <property type="match status" value="1"/>
</dbReference>
<reference evidence="14 15" key="1">
    <citation type="journal article" date="2015" name="Int. J. Syst. Evol. Microbiol.">
        <title>Revisiting Corynebacterium glyciniphilum (ex Kubota et al., 1972) sp. nov., nom. rev., isolated from putrefied banana.</title>
        <authorList>
            <person name="Al-Dilaimi A."/>
            <person name="Bednarz H."/>
            <person name="Lomker A."/>
            <person name="Niehaus K."/>
            <person name="Kalinowski J."/>
            <person name="Ruckert C."/>
        </authorList>
    </citation>
    <scope>NUCLEOTIDE SEQUENCE [LARGE SCALE GENOMIC DNA]</scope>
    <source>
        <strain evidence="14">AJ 3170</strain>
    </source>
</reference>
<feature type="region of interest" description="Disordered" evidence="12">
    <location>
        <begin position="27"/>
        <end position="106"/>
    </location>
</feature>
<feature type="region of interest" description="Disordered" evidence="12">
    <location>
        <begin position="208"/>
        <end position="227"/>
    </location>
</feature>
<evidence type="ECO:0000256" key="8">
    <source>
        <dbReference type="ARBA" id="ARBA00047417"/>
    </source>
</evidence>
<comment type="catalytic activity">
    <reaction evidence="1 11">
        <text>an S-substituted glutathione + H2O = an S-substituted L-cysteinylglycine + L-glutamate</text>
        <dbReference type="Rhea" id="RHEA:59468"/>
        <dbReference type="ChEBI" id="CHEBI:15377"/>
        <dbReference type="ChEBI" id="CHEBI:29985"/>
        <dbReference type="ChEBI" id="CHEBI:90779"/>
        <dbReference type="ChEBI" id="CHEBI:143103"/>
        <dbReference type="EC" id="3.4.19.13"/>
    </reaction>
</comment>
<comment type="catalytic activity">
    <reaction evidence="8 11">
        <text>an N-terminal (5-L-glutamyl)-[peptide] + an alpha-amino acid = 5-L-glutamyl amino acid + an N-terminal L-alpha-aminoacyl-[peptide]</text>
        <dbReference type="Rhea" id="RHEA:23904"/>
        <dbReference type="Rhea" id="RHEA-COMP:9780"/>
        <dbReference type="Rhea" id="RHEA-COMP:9795"/>
        <dbReference type="ChEBI" id="CHEBI:77644"/>
        <dbReference type="ChEBI" id="CHEBI:78597"/>
        <dbReference type="ChEBI" id="CHEBI:78599"/>
        <dbReference type="ChEBI" id="CHEBI:78608"/>
        <dbReference type="EC" id="2.3.2.2"/>
    </reaction>
</comment>
<keyword evidence="5 11" id="KW-0378">Hydrolase</keyword>
<dbReference type="UniPathway" id="UPA00204"/>
<sequence length="703" mass="71983">MRRSRRSTWKPVLALGASAALLLAGCQMPEDDSGGDGDSTTGTAGAAHSSNAAEPSPTSAAPATPDTCEEAEPASGDAGGEATAEPSATMSESASASASAEAERDISTNPEIATGFREGMAPVQTDNFSVATANPLATEAACEVLRDGGDAADALVTAQFVLGLVEPQASGVGGGGYILYNDAESGNLTAIDGRETAPIAATGTYLSQVSREDTSAPTPDARRSGRSIGVPGVVAALGDLHEQHGSTDWADLLAPAESMATDGFRISERLSASIDDSAEDLARDQDASTYFLDNGGNAKKAGDLLKNPEYAATLSTLADGGADALYTGDLARRIVERVNSRDGGTTPGKMSTADLAAYSPETHDAVCGPYRDTVVCGMPPSSSGGITVLSALGILENADLEQYTPSVVTADGAVPDADAVHLISEAERLAYADRDTYVADTAFTPLPGDSPDALLDKDYLRSRFDSIDPETSVGEADPGELEMAMARGADQPENGTSHISVIDGDGNAASMTTSVEAAFGSFHMVGGFMLNNQLTDFSEDAVDEDGNPVANRVEGAKRPRSSMAPMIIFDRQDGRDANGGSAAADEARGDVRMVLGSPGGAVIPQFVVKTIVGLVDWGMDPQQAVSAPNFGARNTEETGIGGENPLIGDGGEAVDRLITGLEDRGHDVSTEDQSSGLSAIVRQEDGTLIGGADPRREGIVLGG</sequence>
<keyword evidence="13" id="KW-0732">Signal</keyword>
<dbReference type="Gene3D" id="3.60.20.40">
    <property type="match status" value="1"/>
</dbReference>
<dbReference type="GO" id="GO:0006750">
    <property type="term" value="P:glutathione biosynthetic process"/>
    <property type="evidence" value="ECO:0007669"/>
    <property type="project" value="UniProtKB-KW"/>
</dbReference>
<evidence type="ECO:0000256" key="11">
    <source>
        <dbReference type="RuleBase" id="RU368036"/>
    </source>
</evidence>
<feature type="compositionally biased region" description="Low complexity" evidence="12">
    <location>
        <begin position="81"/>
        <end position="100"/>
    </location>
</feature>
<gene>
    <name evidence="14" type="primary">ggt</name>
    <name evidence="14" type="ORF">CGLY_01000</name>
</gene>
<evidence type="ECO:0000256" key="6">
    <source>
        <dbReference type="ARBA" id="ARBA00023145"/>
    </source>
</evidence>
<dbReference type="PROSITE" id="PS51257">
    <property type="entry name" value="PROKAR_LIPOPROTEIN"/>
    <property type="match status" value="1"/>
</dbReference>
<evidence type="ECO:0000256" key="10">
    <source>
        <dbReference type="PIRSR" id="PIRSR600101-2"/>
    </source>
</evidence>
<feature type="binding site" evidence="10">
    <location>
        <position position="536"/>
    </location>
    <ligand>
        <name>L-glutamate</name>
        <dbReference type="ChEBI" id="CHEBI:29985"/>
    </ligand>
</feature>
<organism evidence="14 15">
    <name type="scientific">Corynebacterium glyciniphilum AJ 3170</name>
    <dbReference type="NCBI Taxonomy" id="1404245"/>
    <lineage>
        <taxon>Bacteria</taxon>
        <taxon>Bacillati</taxon>
        <taxon>Actinomycetota</taxon>
        <taxon>Actinomycetes</taxon>
        <taxon>Mycobacteriales</taxon>
        <taxon>Corynebacteriaceae</taxon>
        <taxon>Corynebacterium</taxon>
    </lineage>
</organism>
<dbReference type="SUPFAM" id="SSF56235">
    <property type="entry name" value="N-terminal nucleophile aminohydrolases (Ntn hydrolases)"/>
    <property type="match status" value="1"/>
</dbReference>
<feature type="binding site" evidence="10">
    <location>
        <position position="194"/>
    </location>
    <ligand>
        <name>L-glutamate</name>
        <dbReference type="ChEBI" id="CHEBI:29985"/>
    </ligand>
</feature>
<feature type="signal peptide" evidence="13">
    <location>
        <begin position="1"/>
        <end position="29"/>
    </location>
</feature>
<keyword evidence="7 11" id="KW-0012">Acyltransferase</keyword>
<feature type="binding site" evidence="10">
    <location>
        <begin position="561"/>
        <end position="562"/>
    </location>
    <ligand>
        <name>L-glutamate</name>
        <dbReference type="ChEBI" id="CHEBI:29985"/>
    </ligand>
</feature>
<dbReference type="PRINTS" id="PR01210">
    <property type="entry name" value="GGTRANSPTASE"/>
</dbReference>
<dbReference type="GO" id="GO:0006751">
    <property type="term" value="P:glutathione catabolic process"/>
    <property type="evidence" value="ECO:0007669"/>
    <property type="project" value="UniProtKB-UniRule"/>
</dbReference>
<dbReference type="KEGG" id="cgy:CGLY_01000"/>
<evidence type="ECO:0000256" key="4">
    <source>
        <dbReference type="ARBA" id="ARBA00022679"/>
    </source>
</evidence>
<dbReference type="EMBL" id="CP006842">
    <property type="protein sequence ID" value="AHW62648.1"/>
    <property type="molecule type" value="Genomic_DNA"/>
</dbReference>
<dbReference type="Gene3D" id="1.10.246.130">
    <property type="match status" value="1"/>
</dbReference>
<keyword evidence="11" id="KW-0317">Glutathione biosynthesis</keyword>
<dbReference type="PANTHER" id="PTHR43199">
    <property type="entry name" value="GLUTATHIONE HYDROLASE"/>
    <property type="match status" value="1"/>
</dbReference>
<dbReference type="EC" id="3.4.19.13" evidence="11"/>
<dbReference type="RefSeq" id="WP_407080817.1">
    <property type="nucleotide sequence ID" value="NZ_CP006842.1"/>
</dbReference>
<feature type="binding site" evidence="10">
    <location>
        <position position="600"/>
    </location>
    <ligand>
        <name>L-glutamate</name>
        <dbReference type="ChEBI" id="CHEBI:29985"/>
    </ligand>
</feature>
<dbReference type="AlphaFoldDB" id="X5DHX4"/>
<accession>X5DHX4</accession>
<protein>
    <recommendedName>
        <fullName evidence="11">Glutathione hydrolase proenzyme</fullName>
        <ecNumber evidence="11">2.3.2.2</ecNumber>
        <ecNumber evidence="11">3.4.19.13</ecNumber>
    </recommendedName>
    <component>
        <recommendedName>
            <fullName evidence="11">Glutathione hydrolase large chain</fullName>
        </recommendedName>
    </component>
    <component>
        <recommendedName>
            <fullName evidence="11">Glutathione hydrolase small chain</fullName>
        </recommendedName>
    </component>
</protein>
<dbReference type="HOGENOM" id="CLU_014813_0_1_11"/>
<dbReference type="InterPro" id="IPR051792">
    <property type="entry name" value="GGT_bact"/>
</dbReference>